<evidence type="ECO:0000256" key="2">
    <source>
        <dbReference type="ARBA" id="ARBA00022692"/>
    </source>
</evidence>
<dbReference type="InterPro" id="IPR052263">
    <property type="entry name" value="GPI_Anchor_Biosynth"/>
</dbReference>
<proteinExistence type="predicted"/>
<evidence type="ECO:0000256" key="4">
    <source>
        <dbReference type="ARBA" id="ARBA00023136"/>
    </source>
</evidence>
<dbReference type="EMBL" id="CP115611">
    <property type="protein sequence ID" value="WBW72156.1"/>
    <property type="molecule type" value="Genomic_DNA"/>
</dbReference>
<sequence length="198" mass="22580">MADNQYSSPLERLDGIVDDEFNDNCSNTVFDPPFYGHPMLIPPSPSLTTMLRARSTTPEGDEIDVSEMDQQDWDIMVKVPTYEYYGFVLYLVSMVAFGLFIFWAILPASALNYLEIHSYLSRWWALAIPSWILVLVIYIHVALSAYNTEVLTRPLSSLEFLVDQYSQVGEEDGAACGRVVDLRLCDVNRQRYEVTNAK</sequence>
<dbReference type="InterPro" id="IPR013717">
    <property type="entry name" value="PIG-P"/>
</dbReference>
<name>A0AAE9WB21_9SCHI</name>
<feature type="transmembrane region" description="Helical" evidence="5">
    <location>
        <begin position="126"/>
        <end position="146"/>
    </location>
</feature>
<keyword evidence="2 5" id="KW-0812">Transmembrane</keyword>
<dbReference type="RefSeq" id="XP_056036399.1">
    <property type="nucleotide sequence ID" value="XM_056180630.1"/>
</dbReference>
<gene>
    <name evidence="7" type="primary">mug84</name>
    <name evidence="7" type="ORF">SOMG_01837</name>
</gene>
<evidence type="ECO:0000256" key="3">
    <source>
        <dbReference type="ARBA" id="ARBA00022989"/>
    </source>
</evidence>
<evidence type="ECO:0000313" key="8">
    <source>
        <dbReference type="Proteomes" id="UP001212411"/>
    </source>
</evidence>
<keyword evidence="8" id="KW-1185">Reference proteome</keyword>
<organism evidence="7 8">
    <name type="scientific">Schizosaccharomyces osmophilus</name>
    <dbReference type="NCBI Taxonomy" id="2545709"/>
    <lineage>
        <taxon>Eukaryota</taxon>
        <taxon>Fungi</taxon>
        <taxon>Dikarya</taxon>
        <taxon>Ascomycota</taxon>
        <taxon>Taphrinomycotina</taxon>
        <taxon>Schizosaccharomycetes</taxon>
        <taxon>Schizosaccharomycetales</taxon>
        <taxon>Schizosaccharomycetaceae</taxon>
        <taxon>Schizosaccharomyces</taxon>
    </lineage>
</organism>
<dbReference type="GeneID" id="80875319"/>
<dbReference type="GO" id="GO:0005783">
    <property type="term" value="C:endoplasmic reticulum"/>
    <property type="evidence" value="ECO:0007669"/>
    <property type="project" value="TreeGrafter"/>
</dbReference>
<evidence type="ECO:0000313" key="7">
    <source>
        <dbReference type="EMBL" id="WBW72156.1"/>
    </source>
</evidence>
<dbReference type="GO" id="GO:0016020">
    <property type="term" value="C:membrane"/>
    <property type="evidence" value="ECO:0007669"/>
    <property type="project" value="UniProtKB-SubCell"/>
</dbReference>
<evidence type="ECO:0000256" key="5">
    <source>
        <dbReference type="SAM" id="Phobius"/>
    </source>
</evidence>
<protein>
    <submittedName>
        <fullName evidence="7">Pig-P subunit</fullName>
    </submittedName>
</protein>
<keyword evidence="4 5" id="KW-0472">Membrane</keyword>
<dbReference type="GO" id="GO:0006506">
    <property type="term" value="P:GPI anchor biosynthetic process"/>
    <property type="evidence" value="ECO:0007669"/>
    <property type="project" value="TreeGrafter"/>
</dbReference>
<dbReference type="PANTHER" id="PTHR46346">
    <property type="entry name" value="PHOSPHATIDYLINOSITOL N-ACETYLGLUCOSAMINYLTRANSFERASE SUBUNIT P"/>
    <property type="match status" value="1"/>
</dbReference>
<dbReference type="PANTHER" id="PTHR46346:SF1">
    <property type="entry name" value="PHOSPHATIDYLINOSITOL N-ACETYLGLUCOSAMINYLTRANSFERASE SUBUNIT P"/>
    <property type="match status" value="1"/>
</dbReference>
<evidence type="ECO:0000256" key="1">
    <source>
        <dbReference type="ARBA" id="ARBA00004141"/>
    </source>
</evidence>
<feature type="domain" description="PIG-P" evidence="6">
    <location>
        <begin position="81"/>
        <end position="192"/>
    </location>
</feature>
<keyword evidence="3 5" id="KW-1133">Transmembrane helix</keyword>
<comment type="subcellular location">
    <subcellularLocation>
        <location evidence="1">Membrane</location>
        <topology evidence="1">Multi-pass membrane protein</topology>
    </subcellularLocation>
</comment>
<dbReference type="KEGG" id="som:SOMG_01837"/>
<dbReference type="Pfam" id="PF08510">
    <property type="entry name" value="PIG-P"/>
    <property type="match status" value="1"/>
</dbReference>
<evidence type="ECO:0000259" key="6">
    <source>
        <dbReference type="Pfam" id="PF08510"/>
    </source>
</evidence>
<dbReference type="Proteomes" id="UP001212411">
    <property type="component" value="Chromosome 1"/>
</dbReference>
<reference evidence="7 8" key="1">
    <citation type="journal article" date="2023" name="G3 (Bethesda)">
        <title>A high-quality reference genome for the fission yeast Schizosaccharomyces osmophilus.</title>
        <authorList>
            <person name="Jia G.S."/>
            <person name="Zhang W.C."/>
            <person name="Liang Y."/>
            <person name="Liu X.H."/>
            <person name="Rhind N."/>
            <person name="Pidoux A."/>
            <person name="Brysch-Herzberg M."/>
            <person name="Du L.L."/>
        </authorList>
    </citation>
    <scope>NUCLEOTIDE SEQUENCE [LARGE SCALE GENOMIC DNA]</scope>
    <source>
        <strain evidence="7 8">CBS 15793</strain>
    </source>
</reference>
<accession>A0AAE9WB21</accession>
<dbReference type="AlphaFoldDB" id="A0AAE9WB21"/>
<feature type="transmembrane region" description="Helical" evidence="5">
    <location>
        <begin position="84"/>
        <end position="106"/>
    </location>
</feature>